<evidence type="ECO:0000256" key="2">
    <source>
        <dbReference type="SAM" id="SignalP"/>
    </source>
</evidence>
<protein>
    <submittedName>
        <fullName evidence="3">Uncharacterized protein</fullName>
    </submittedName>
</protein>
<gene>
    <name evidence="3" type="ORF">PPNO1_LOCUS2741</name>
</gene>
<dbReference type="Proteomes" id="UP000838763">
    <property type="component" value="Unassembled WGS sequence"/>
</dbReference>
<feature type="signal peptide" evidence="2">
    <location>
        <begin position="1"/>
        <end position="24"/>
    </location>
</feature>
<name>A0A9P1GZ54_9PEZI</name>
<feature type="transmembrane region" description="Helical" evidence="1">
    <location>
        <begin position="138"/>
        <end position="159"/>
    </location>
</feature>
<keyword evidence="2" id="KW-0732">Signal</keyword>
<proteinExistence type="predicted"/>
<organism evidence="3 4">
    <name type="scientific">Parascedosporium putredinis</name>
    <dbReference type="NCBI Taxonomy" id="1442378"/>
    <lineage>
        <taxon>Eukaryota</taxon>
        <taxon>Fungi</taxon>
        <taxon>Dikarya</taxon>
        <taxon>Ascomycota</taxon>
        <taxon>Pezizomycotina</taxon>
        <taxon>Sordariomycetes</taxon>
        <taxon>Hypocreomycetidae</taxon>
        <taxon>Microascales</taxon>
        <taxon>Microascaceae</taxon>
        <taxon>Parascedosporium</taxon>
    </lineage>
</organism>
<accession>A0A9P1GZ54</accession>
<keyword evidence="4" id="KW-1185">Reference proteome</keyword>
<keyword evidence="1" id="KW-0472">Membrane</keyword>
<reference evidence="3" key="1">
    <citation type="submission" date="2022-11" db="EMBL/GenBank/DDBJ databases">
        <authorList>
            <person name="Scott C."/>
            <person name="Bruce N."/>
        </authorList>
    </citation>
    <scope>NUCLEOTIDE SEQUENCE</scope>
</reference>
<evidence type="ECO:0000313" key="4">
    <source>
        <dbReference type="Proteomes" id="UP000838763"/>
    </source>
</evidence>
<dbReference type="EMBL" id="CALLCH030000006">
    <property type="protein sequence ID" value="CAI4212990.1"/>
    <property type="molecule type" value="Genomic_DNA"/>
</dbReference>
<evidence type="ECO:0000313" key="3">
    <source>
        <dbReference type="EMBL" id="CAI4212990.1"/>
    </source>
</evidence>
<keyword evidence="1" id="KW-0812">Transmembrane</keyword>
<sequence length="204" mass="21278">MTSAAGRLACVVLAAAIYPGSSDSTNGRSNSIFRLVAASGASDAGISESELGPPGFCRRFAPDDGRGRPASGPNNLAGALVARPAAASAGRTFVGVKDPQALYQRIDARPVHELRARATTPPALLRHGRRTGRVVRRLVLVLPAIQLLPVKASLLLFLLPRAFRGGRPRGCARRGGRQRTAARVAVGGDAVACRVGVEESARDK</sequence>
<feature type="chain" id="PRO_5040212875" evidence="2">
    <location>
        <begin position="25"/>
        <end position="204"/>
    </location>
</feature>
<dbReference type="AlphaFoldDB" id="A0A9P1GZ54"/>
<evidence type="ECO:0000256" key="1">
    <source>
        <dbReference type="SAM" id="Phobius"/>
    </source>
</evidence>
<keyword evidence="1" id="KW-1133">Transmembrane helix</keyword>
<comment type="caution">
    <text evidence="3">The sequence shown here is derived from an EMBL/GenBank/DDBJ whole genome shotgun (WGS) entry which is preliminary data.</text>
</comment>